<proteinExistence type="predicted"/>
<gene>
    <name evidence="1" type="primary">g.3601</name>
    <name evidence="1" type="ORF">TNCV_3440461</name>
</gene>
<dbReference type="PANTHER" id="PTHR46114:SF1">
    <property type="entry name" value="ZAD DOMAIN-CONTAINING PROTEIN"/>
    <property type="match status" value="1"/>
</dbReference>
<keyword evidence="2" id="KW-1185">Reference proteome</keyword>
<dbReference type="EMBL" id="BMAU01021386">
    <property type="protein sequence ID" value="GFY28679.1"/>
    <property type="molecule type" value="Genomic_DNA"/>
</dbReference>
<protein>
    <submittedName>
        <fullName evidence="1">Uncharacterized protein</fullName>
    </submittedName>
</protein>
<reference evidence="1" key="1">
    <citation type="submission" date="2020-08" db="EMBL/GenBank/DDBJ databases">
        <title>Multicomponent nature underlies the extraordinary mechanical properties of spider dragline silk.</title>
        <authorList>
            <person name="Kono N."/>
            <person name="Nakamura H."/>
            <person name="Mori M."/>
            <person name="Yoshida Y."/>
            <person name="Ohtoshi R."/>
            <person name="Malay A.D."/>
            <person name="Moran D.A.P."/>
            <person name="Tomita M."/>
            <person name="Numata K."/>
            <person name="Arakawa K."/>
        </authorList>
    </citation>
    <scope>NUCLEOTIDE SEQUENCE</scope>
</reference>
<evidence type="ECO:0000313" key="1">
    <source>
        <dbReference type="EMBL" id="GFY28679.1"/>
    </source>
</evidence>
<comment type="caution">
    <text evidence="1">The sequence shown here is derived from an EMBL/GenBank/DDBJ whole genome shotgun (WGS) entry which is preliminary data.</text>
</comment>
<sequence length="119" mass="14198">MNKLETFQELGCSMSMKIHFLHSHEDFAPENLGLMSEEQGGKFHQGIKDMEHKYQGRMVKNMLADYCWMLNDIGLRLNIKDERQKEVSKEKENVRKEKLCFFCFLVHFKRCFKPVYTQA</sequence>
<evidence type="ECO:0000313" key="2">
    <source>
        <dbReference type="Proteomes" id="UP000887159"/>
    </source>
</evidence>
<accession>A0A8X6W665</accession>
<dbReference type="PANTHER" id="PTHR46114">
    <property type="entry name" value="APPLE DOMAIN-CONTAINING PROTEIN"/>
    <property type="match status" value="1"/>
</dbReference>
<organism evidence="1 2">
    <name type="scientific">Trichonephila clavipes</name>
    <name type="common">Golden silk orbweaver</name>
    <name type="synonym">Nephila clavipes</name>
    <dbReference type="NCBI Taxonomy" id="2585209"/>
    <lineage>
        <taxon>Eukaryota</taxon>
        <taxon>Metazoa</taxon>
        <taxon>Ecdysozoa</taxon>
        <taxon>Arthropoda</taxon>
        <taxon>Chelicerata</taxon>
        <taxon>Arachnida</taxon>
        <taxon>Araneae</taxon>
        <taxon>Araneomorphae</taxon>
        <taxon>Entelegynae</taxon>
        <taxon>Araneoidea</taxon>
        <taxon>Nephilidae</taxon>
        <taxon>Trichonephila</taxon>
    </lineage>
</organism>
<name>A0A8X6W665_TRICX</name>
<dbReference type="AlphaFoldDB" id="A0A8X6W665"/>
<dbReference type="Proteomes" id="UP000887159">
    <property type="component" value="Unassembled WGS sequence"/>
</dbReference>